<name>A0A7X1XIK6_9PSED</name>
<dbReference type="InterPro" id="IPR003439">
    <property type="entry name" value="ABC_transporter-like_ATP-bd"/>
</dbReference>
<evidence type="ECO:0000259" key="5">
    <source>
        <dbReference type="PROSITE" id="PS50893"/>
    </source>
</evidence>
<dbReference type="InterPro" id="IPR050153">
    <property type="entry name" value="Metal_Ion_Import_ABC"/>
</dbReference>
<organism evidence="6 7">
    <name type="scientific">Pseudomonas helleri</name>
    <dbReference type="NCBI Taxonomy" id="1608996"/>
    <lineage>
        <taxon>Bacteria</taxon>
        <taxon>Pseudomonadati</taxon>
        <taxon>Pseudomonadota</taxon>
        <taxon>Gammaproteobacteria</taxon>
        <taxon>Pseudomonadales</taxon>
        <taxon>Pseudomonadaceae</taxon>
        <taxon>Pseudomonas</taxon>
    </lineage>
</organism>
<dbReference type="Gene3D" id="3.40.50.300">
    <property type="entry name" value="P-loop containing nucleotide triphosphate hydrolases"/>
    <property type="match status" value="1"/>
</dbReference>
<dbReference type="SMART" id="SM00382">
    <property type="entry name" value="AAA"/>
    <property type="match status" value="1"/>
</dbReference>
<dbReference type="PROSITE" id="PS50893">
    <property type="entry name" value="ABC_TRANSPORTER_2"/>
    <property type="match status" value="1"/>
</dbReference>
<dbReference type="Proteomes" id="UP000489190">
    <property type="component" value="Unassembled WGS sequence"/>
</dbReference>
<dbReference type="PROSITE" id="PS00211">
    <property type="entry name" value="ABC_TRANSPORTER_1"/>
    <property type="match status" value="1"/>
</dbReference>
<evidence type="ECO:0000256" key="1">
    <source>
        <dbReference type="ARBA" id="ARBA00005417"/>
    </source>
</evidence>
<evidence type="ECO:0000256" key="3">
    <source>
        <dbReference type="ARBA" id="ARBA00022741"/>
    </source>
</evidence>
<feature type="domain" description="ABC transporter" evidence="5">
    <location>
        <begin position="2"/>
        <end position="220"/>
    </location>
</feature>
<evidence type="ECO:0000256" key="4">
    <source>
        <dbReference type="ARBA" id="ARBA00022840"/>
    </source>
</evidence>
<evidence type="ECO:0000256" key="2">
    <source>
        <dbReference type="ARBA" id="ARBA00022448"/>
    </source>
</evidence>
<dbReference type="RefSeq" id="WP_323372695.1">
    <property type="nucleotide sequence ID" value="NZ_WIWI01000092.1"/>
</dbReference>
<dbReference type="PANTHER" id="PTHR42734">
    <property type="entry name" value="METAL TRANSPORT SYSTEM ATP-BINDING PROTEIN TM_0124-RELATED"/>
    <property type="match status" value="1"/>
</dbReference>
<protein>
    <submittedName>
        <fullName evidence="6">ATP-binding cassette domain-containing protein</fullName>
    </submittedName>
</protein>
<dbReference type="GO" id="GO:0016887">
    <property type="term" value="F:ATP hydrolysis activity"/>
    <property type="evidence" value="ECO:0007669"/>
    <property type="project" value="InterPro"/>
</dbReference>
<keyword evidence="2" id="KW-0813">Transport</keyword>
<evidence type="ECO:0000313" key="6">
    <source>
        <dbReference type="EMBL" id="MQT92216.1"/>
    </source>
</evidence>
<dbReference type="PANTHER" id="PTHR42734:SF5">
    <property type="entry name" value="IRON TRANSPORT SYSTEM ATP-BINDING PROTEIN HI_0361-RELATED"/>
    <property type="match status" value="1"/>
</dbReference>
<evidence type="ECO:0000313" key="7">
    <source>
        <dbReference type="Proteomes" id="UP000489190"/>
    </source>
</evidence>
<dbReference type="InterPro" id="IPR027417">
    <property type="entry name" value="P-loop_NTPase"/>
</dbReference>
<keyword evidence="3" id="KW-0547">Nucleotide-binding</keyword>
<dbReference type="AlphaFoldDB" id="A0A7X1XIK6"/>
<dbReference type="SUPFAM" id="SSF52540">
    <property type="entry name" value="P-loop containing nucleoside triphosphate hydrolases"/>
    <property type="match status" value="1"/>
</dbReference>
<sequence>MILCQDLLWGAANSPLTPRLNIKLPTGSLTAVVGANGAGKSSLLKVLAGLQKPLSGHLRINAEGTKIGYLVQRSGIDRQFPISLGELVSGGFWGQRLRRRVRSQRLRQTLQAWDIEKLEAYPLEALSGGELQRALLARLSLTDANLLLLDEPDAALDKAGQTLLWRHIGAWHKAGHTLVVVSHDLPRVREMAEFCLLVDSEGCQYGPSHAVIGKAGLGECCHA</sequence>
<comment type="similarity">
    <text evidence="1">Belongs to the ABC transporter superfamily.</text>
</comment>
<comment type="caution">
    <text evidence="6">The sequence shown here is derived from an EMBL/GenBank/DDBJ whole genome shotgun (WGS) entry which is preliminary data.</text>
</comment>
<gene>
    <name evidence="6" type="ORF">GHO39_24235</name>
</gene>
<dbReference type="GO" id="GO:0005524">
    <property type="term" value="F:ATP binding"/>
    <property type="evidence" value="ECO:0007669"/>
    <property type="project" value="UniProtKB-KW"/>
</dbReference>
<dbReference type="Pfam" id="PF00005">
    <property type="entry name" value="ABC_tran"/>
    <property type="match status" value="1"/>
</dbReference>
<dbReference type="InterPro" id="IPR003593">
    <property type="entry name" value="AAA+_ATPase"/>
</dbReference>
<dbReference type="InterPro" id="IPR017871">
    <property type="entry name" value="ABC_transporter-like_CS"/>
</dbReference>
<dbReference type="EMBL" id="WIWI01000092">
    <property type="protein sequence ID" value="MQT92216.1"/>
    <property type="molecule type" value="Genomic_DNA"/>
</dbReference>
<keyword evidence="4 6" id="KW-0067">ATP-binding</keyword>
<accession>A0A7X1XIK6</accession>
<reference evidence="6 7" key="1">
    <citation type="submission" date="2019-10" db="EMBL/GenBank/DDBJ databases">
        <title>Evaluation of single-gene subtyping targets for Pseudomonas.</title>
        <authorList>
            <person name="Reichler S.J."/>
            <person name="Orsi R.H."/>
            <person name="Wiedmann M."/>
            <person name="Martin N.H."/>
            <person name="Murphy S.I."/>
        </authorList>
    </citation>
    <scope>NUCLEOTIDE SEQUENCE [LARGE SCALE GENOMIC DNA]</scope>
    <source>
        <strain evidence="6 7">FSL R10-3254</strain>
    </source>
</reference>
<proteinExistence type="inferred from homology"/>